<sequence length="663" mass="75438">MIPKLLFSAFFFANAFAILLAGHEQQQQPLGNGVSSSTAHSAGGAQRLTGRFLHITGMLRSKWFTRQLVMGFDILHSSVPDPHPDSHYKRGASSDNNCHRGHGSAGYFGAVGTDCDAPLILMNATFRWIEQNLKGNIDFVLWTGDSARHDRDEKTPRTMEEIIYLNEILSQKFIDVFQDSIPVVPTIGNNDIMPHNTMKEGPNRWTKTFLDVWGKFIPESERHSFVEGGWFTSEVIPGKLAAISLNTMYFYSSNSAVDGCDDKDEPGYEHMEWLRIQLKLLRQRKMKAILIGHVPPARAGSKQGWDETCWQKYTLWLHQYRDVIVGSVYGHMNIDHFIFQDSHDIDIVDLEGDNTGTENFSIQSIANYLDALRDQWSDMPSPPSGLSIEECLDEDFAETDGDGLWTDISKKRKKKKKFLRKIGGPLAERYSVSLVSPSLVPTYFPTLRVIEYNITDLEDTPIWSDIQENTEVSYPDNDDIPDVLEPEDSPIVDIDMKKKKKKKPKKPNFKVPEPPPSSALPGPGYSNQPLSWLGYTQYYANLTRINEEMSLRESMYRDEAGNNVNFTSVDDVFDFEVEYDTQNDHIYKMKDLTVRSFFDLASRIANNIPNTLESPADTNDGDCNSQKKKKKKGKKKKNKAWKTFLDRAFVGYLDINNLEETES</sequence>
<feature type="domain" description="Calcineurin-like phosphoesterase" evidence="15">
    <location>
        <begin position="125"/>
        <end position="331"/>
    </location>
</feature>
<evidence type="ECO:0000256" key="10">
    <source>
        <dbReference type="ARBA" id="ARBA00023136"/>
    </source>
</evidence>
<dbReference type="Gene3D" id="3.60.21.10">
    <property type="match status" value="1"/>
</dbReference>
<dbReference type="EMBL" id="AP024418">
    <property type="protein sequence ID" value="BCR86243.1"/>
    <property type="molecule type" value="Genomic_DNA"/>
</dbReference>
<evidence type="ECO:0000256" key="3">
    <source>
        <dbReference type="ARBA" id="ARBA00012459"/>
    </source>
</evidence>
<comment type="function">
    <text evidence="12">Catalyzes the hydrolysis of inorganic polyphosphate (polyP) chains of many hundreds of phosphate residues into shorter lengths.</text>
</comment>
<evidence type="ECO:0000256" key="7">
    <source>
        <dbReference type="ARBA" id="ARBA00022801"/>
    </source>
</evidence>
<feature type="compositionally biased region" description="Acidic residues" evidence="13">
    <location>
        <begin position="476"/>
        <end position="490"/>
    </location>
</feature>
<evidence type="ECO:0000256" key="2">
    <source>
        <dbReference type="ARBA" id="ARBA00010399"/>
    </source>
</evidence>
<evidence type="ECO:0000256" key="13">
    <source>
        <dbReference type="SAM" id="MobiDB-lite"/>
    </source>
</evidence>
<evidence type="ECO:0000256" key="6">
    <source>
        <dbReference type="ARBA" id="ARBA00022692"/>
    </source>
</evidence>
<evidence type="ECO:0000256" key="4">
    <source>
        <dbReference type="ARBA" id="ARBA00014458"/>
    </source>
</evidence>
<dbReference type="InterPro" id="IPR004843">
    <property type="entry name" value="Calcineurin-like_PHP"/>
</dbReference>
<feature type="region of interest" description="Disordered" evidence="13">
    <location>
        <begin position="609"/>
        <end position="639"/>
    </location>
</feature>
<evidence type="ECO:0000256" key="14">
    <source>
        <dbReference type="SAM" id="SignalP"/>
    </source>
</evidence>
<dbReference type="GO" id="GO:0000298">
    <property type="term" value="F:endopolyphosphatase activity"/>
    <property type="evidence" value="ECO:0007669"/>
    <property type="project" value="UniProtKB-EC"/>
</dbReference>
<keyword evidence="6" id="KW-0812">Transmembrane</keyword>
<dbReference type="Proteomes" id="UP000637239">
    <property type="component" value="Chromosome 3"/>
</dbReference>
<keyword evidence="7 12" id="KW-0378">Hydrolase</keyword>
<evidence type="ECO:0000313" key="17">
    <source>
        <dbReference type="Proteomes" id="UP000637239"/>
    </source>
</evidence>
<keyword evidence="11" id="KW-0325">Glycoprotein</keyword>
<comment type="similarity">
    <text evidence="2">Belongs to the endopolyphosphatase PPN1 family.</text>
</comment>
<keyword evidence="17" id="KW-1185">Reference proteome</keyword>
<dbReference type="Pfam" id="PF00149">
    <property type="entry name" value="Metallophos"/>
    <property type="match status" value="1"/>
</dbReference>
<dbReference type="PANTHER" id="PTHR10340">
    <property type="entry name" value="SPHINGOMYELIN PHOSPHODIESTERASE"/>
    <property type="match status" value="1"/>
</dbReference>
<evidence type="ECO:0000256" key="12">
    <source>
        <dbReference type="PIRNR" id="PIRNR027093"/>
    </source>
</evidence>
<dbReference type="GO" id="GO:0000324">
    <property type="term" value="C:fungal-type vacuole"/>
    <property type="evidence" value="ECO:0007669"/>
    <property type="project" value="TreeGrafter"/>
</dbReference>
<keyword evidence="5 12" id="KW-0926">Vacuole</keyword>
<keyword evidence="8" id="KW-0735">Signal-anchor</keyword>
<dbReference type="GO" id="GO:0005774">
    <property type="term" value="C:vacuolar membrane"/>
    <property type="evidence" value="ECO:0007669"/>
    <property type="project" value="UniProtKB-SubCell"/>
</dbReference>
<dbReference type="GO" id="GO:0006798">
    <property type="term" value="P:polyphosphate catabolic process"/>
    <property type="evidence" value="ECO:0007669"/>
    <property type="project" value="TreeGrafter"/>
</dbReference>
<keyword evidence="14" id="KW-0732">Signal</keyword>
<dbReference type="FunFam" id="3.60.21.10:FF:000082">
    <property type="entry name" value="Endopolyphosphatase"/>
    <property type="match status" value="1"/>
</dbReference>
<comment type="catalytic activity">
    <reaction evidence="12">
        <text>[phosphate](n+1) + n H2O = (n+1) phosphate + n H(+)</text>
        <dbReference type="Rhea" id="RHEA:22452"/>
        <dbReference type="Rhea" id="RHEA-COMP:14280"/>
        <dbReference type="ChEBI" id="CHEBI:15377"/>
        <dbReference type="ChEBI" id="CHEBI:15378"/>
        <dbReference type="ChEBI" id="CHEBI:16838"/>
        <dbReference type="ChEBI" id="CHEBI:43474"/>
        <dbReference type="EC" id="3.6.1.10"/>
    </reaction>
</comment>
<dbReference type="InterPro" id="IPR012358">
    <property type="entry name" value="EndopolyPtase_N1"/>
</dbReference>
<reference evidence="16" key="1">
    <citation type="submission" date="2021-01" db="EMBL/GenBank/DDBJ databases">
        <authorList>
            <consortium name="Aspergillus chevalieri M1 genome sequencing consortium"/>
            <person name="Kazuki M."/>
            <person name="Futagami T."/>
        </authorList>
    </citation>
    <scope>NUCLEOTIDE SEQUENCE</scope>
    <source>
        <strain evidence="16">M1</strain>
    </source>
</reference>
<dbReference type="RefSeq" id="XP_043134765.1">
    <property type="nucleotide sequence ID" value="XM_043276825.1"/>
</dbReference>
<dbReference type="PIRSF" id="PIRSF027093">
    <property type="entry name" value="EndopolyPtase_N1"/>
    <property type="match status" value="1"/>
</dbReference>
<evidence type="ECO:0000256" key="11">
    <source>
        <dbReference type="ARBA" id="ARBA00023180"/>
    </source>
</evidence>
<dbReference type="InterPro" id="IPR029052">
    <property type="entry name" value="Metallo-depent_PP-like"/>
</dbReference>
<evidence type="ECO:0000259" key="15">
    <source>
        <dbReference type="Pfam" id="PF00149"/>
    </source>
</evidence>
<evidence type="ECO:0000256" key="9">
    <source>
        <dbReference type="ARBA" id="ARBA00022989"/>
    </source>
</evidence>
<feature type="compositionally biased region" description="Basic residues" evidence="13">
    <location>
        <begin position="497"/>
        <end position="508"/>
    </location>
</feature>
<dbReference type="KEGG" id="ache:ACHE_30230S"/>
<dbReference type="GO" id="GO:0004309">
    <property type="term" value="F:exopolyphosphatase activity"/>
    <property type="evidence" value="ECO:0007669"/>
    <property type="project" value="TreeGrafter"/>
</dbReference>
<feature type="chain" id="PRO_5030832431" description="Endopolyphosphatase" evidence="14">
    <location>
        <begin position="18"/>
        <end position="663"/>
    </location>
</feature>
<gene>
    <name evidence="16" type="primary">PPN1</name>
    <name evidence="16" type="ORF">ACHE_30230S</name>
</gene>
<dbReference type="EC" id="3.6.1.10" evidence="3 12"/>
<feature type="compositionally biased region" description="Basic residues" evidence="13">
    <location>
        <begin position="626"/>
        <end position="639"/>
    </location>
</feature>
<dbReference type="SUPFAM" id="SSF56300">
    <property type="entry name" value="Metallo-dependent phosphatases"/>
    <property type="match status" value="1"/>
</dbReference>
<evidence type="ECO:0000313" key="16">
    <source>
        <dbReference type="EMBL" id="BCR86243.1"/>
    </source>
</evidence>
<evidence type="ECO:0000256" key="8">
    <source>
        <dbReference type="ARBA" id="ARBA00022968"/>
    </source>
</evidence>
<feature type="signal peptide" evidence="14">
    <location>
        <begin position="1"/>
        <end position="17"/>
    </location>
</feature>
<evidence type="ECO:0000256" key="5">
    <source>
        <dbReference type="ARBA" id="ARBA00022554"/>
    </source>
</evidence>
<dbReference type="GeneID" id="66980602"/>
<feature type="compositionally biased region" description="Polar residues" evidence="13">
    <location>
        <begin position="609"/>
        <end position="624"/>
    </location>
</feature>
<accession>A0A7R7VLQ7</accession>
<organism evidence="16 17">
    <name type="scientific">Aspergillus chevalieri</name>
    <name type="common">Eurotium chevalieri</name>
    <dbReference type="NCBI Taxonomy" id="182096"/>
    <lineage>
        <taxon>Eukaryota</taxon>
        <taxon>Fungi</taxon>
        <taxon>Dikarya</taxon>
        <taxon>Ascomycota</taxon>
        <taxon>Pezizomycotina</taxon>
        <taxon>Eurotiomycetes</taxon>
        <taxon>Eurotiomycetidae</taxon>
        <taxon>Eurotiales</taxon>
        <taxon>Aspergillaceae</taxon>
        <taxon>Aspergillus</taxon>
        <taxon>Aspergillus subgen. Aspergillus</taxon>
    </lineage>
</organism>
<dbReference type="GO" id="GO:0008081">
    <property type="term" value="F:phosphoric diester hydrolase activity"/>
    <property type="evidence" value="ECO:0007669"/>
    <property type="project" value="TreeGrafter"/>
</dbReference>
<keyword evidence="9" id="KW-1133">Transmembrane helix</keyword>
<evidence type="ECO:0000256" key="1">
    <source>
        <dbReference type="ARBA" id="ARBA00004576"/>
    </source>
</evidence>
<keyword evidence="10 12" id="KW-0472">Membrane</keyword>
<protein>
    <recommendedName>
        <fullName evidence="4 12">Endopolyphosphatase</fullName>
        <ecNumber evidence="3 12">3.6.1.10</ecNumber>
    </recommendedName>
</protein>
<reference evidence="16" key="2">
    <citation type="submission" date="2021-02" db="EMBL/GenBank/DDBJ databases">
        <title>Aspergillus chevalieri M1 genome sequence.</title>
        <authorList>
            <person name="Kadooka C."/>
            <person name="Mori K."/>
            <person name="Futagami T."/>
        </authorList>
    </citation>
    <scope>NUCLEOTIDE SEQUENCE</scope>
    <source>
        <strain evidence="16">M1</strain>
    </source>
</reference>
<proteinExistence type="inferred from homology"/>
<dbReference type="PANTHER" id="PTHR10340:SF55">
    <property type="entry name" value="ENDOPOLYPHOSPHATASE"/>
    <property type="match status" value="1"/>
</dbReference>
<feature type="region of interest" description="Disordered" evidence="13">
    <location>
        <begin position="471"/>
        <end position="523"/>
    </location>
</feature>
<dbReference type="AlphaFoldDB" id="A0A7R7VLQ7"/>
<comment type="subcellular location">
    <subcellularLocation>
        <location evidence="1">Vacuole membrane</location>
        <topology evidence="1">Single-pass type II membrane protein</topology>
    </subcellularLocation>
</comment>
<name>A0A7R7VLQ7_ASPCH</name>